<evidence type="ECO:0000313" key="1">
    <source>
        <dbReference type="EMBL" id="QPS42840.1"/>
    </source>
</evidence>
<gene>
    <name evidence="1" type="ORF">I6G56_14780</name>
</gene>
<dbReference type="RefSeq" id="WP_157225878.1">
    <property type="nucleotide sequence ID" value="NZ_CP065686.1"/>
</dbReference>
<dbReference type="Proteomes" id="UP000594943">
    <property type="component" value="Chromosome 1"/>
</dbReference>
<protein>
    <submittedName>
        <fullName evidence="1">Uncharacterized protein</fullName>
    </submittedName>
</protein>
<dbReference type="KEGG" id="bhg:I6G56_14780"/>
<sequence length="755" mass="83212">MLSLYLLLGGPTSTQGELIAHFHRHVSKQMPEQFEDALSDAVSLLSLAKERSYNKFLSALRRAATAREITEPQSALKQLGTITARGSVAVAVHDLYWSWLSGAGLLRCSRIEQSLFQLDTRESLSLALQSGELVEPAFVASTANTDAVLAATFDSSLGRASMDTSLAAVLESMFLHPHLAVRCRGAIAGFRSGRASYVSRALDVVSEVSAAQLYVPELVAALDSATLFANKVALGNWLGGPGTQMALEAIATNGDARWLPWLEQMLLSERVEPKLALAAALACGSEIPKWGAQHLQGLVSQSPWHLRFASNRRSNRELALWLAKNYPQAPETAPSGWWHVNRVLISCGDEGVFEELLLRFPSMSKSAQQVLGMTIPELGSAWVAKFQKVAFASAGAQHHHRLAETVSLEIDDGTARDWIARGYYHAGWEVLLARYGAKALPELLAQLPPSFGGQPRVLALEVIASLKDTPASFIDELNSRVFNSVTQQLGISPKVGESVIEAAATVKPLGIAWLVRQCLSNPKIFDGYHARRFLGAYVDWRRETGNSITVGSATAQRPFEDWYVVGRFVHDWDEHNSPEALRLVPHMAVEAVVGPFANDDDKAHKVLARLESLPTYDHALFERMIGSAMLVSLIPKVFADALNLFPPNQLLRFVQSDHVKHDELFHALRTASDPSFLETHFILTKRVISAPLNLDNIRSVANMLRSYARDALLEYFRPLLSQEGFPESDNLHWLLREASIIRGELLIDEHGKLLQ</sequence>
<proteinExistence type="predicted"/>
<evidence type="ECO:0000313" key="2">
    <source>
        <dbReference type="Proteomes" id="UP000594943"/>
    </source>
</evidence>
<organism evidence="1 2">
    <name type="scientific">Burkholderia humptydooensis</name>
    <dbReference type="NCBI Taxonomy" id="430531"/>
    <lineage>
        <taxon>Bacteria</taxon>
        <taxon>Pseudomonadati</taxon>
        <taxon>Pseudomonadota</taxon>
        <taxon>Betaproteobacteria</taxon>
        <taxon>Burkholderiales</taxon>
        <taxon>Burkholderiaceae</taxon>
        <taxon>Burkholderia</taxon>
        <taxon>pseudomallei group</taxon>
    </lineage>
</organism>
<dbReference type="EMBL" id="CP065686">
    <property type="protein sequence ID" value="QPS42840.1"/>
    <property type="molecule type" value="Genomic_DNA"/>
</dbReference>
<reference evidence="1 2" key="1">
    <citation type="submission" date="2020-12" db="EMBL/GenBank/DDBJ databases">
        <title>FDA dAtabase for Regulatory Grade micrObial Sequences (FDA-ARGOS): Supporting development and validation of Infectious Disease Dx tests.</title>
        <authorList>
            <person name="Nelson B."/>
            <person name="Plummer A."/>
            <person name="Tallon L."/>
            <person name="Sadzewicz L."/>
            <person name="Zhao X."/>
            <person name="Boylan J."/>
            <person name="Ott S."/>
            <person name="Bowen H."/>
            <person name="Vavikolanu K."/>
            <person name="Mehta A."/>
            <person name="Aluvathingal J."/>
            <person name="Nadendla S."/>
            <person name="Myers T."/>
            <person name="Yan Y."/>
            <person name="Sichtig H."/>
        </authorList>
    </citation>
    <scope>NUCLEOTIDE SEQUENCE [LARGE SCALE GENOMIC DNA]</scope>
    <source>
        <strain evidence="1 2">FDAARGOS_899</strain>
    </source>
</reference>
<accession>A0A7T2TZB4</accession>
<dbReference type="AlphaFoldDB" id="A0A7T2TZB4"/>
<name>A0A7T2TZB4_9BURK</name>